<evidence type="ECO:0000256" key="4">
    <source>
        <dbReference type="ARBA" id="ARBA00023239"/>
    </source>
</evidence>
<evidence type="ECO:0000256" key="3">
    <source>
        <dbReference type="ARBA" id="ARBA00023027"/>
    </source>
</evidence>
<dbReference type="GO" id="GO:0005737">
    <property type="term" value="C:cytoplasm"/>
    <property type="evidence" value="ECO:0007669"/>
    <property type="project" value="TreeGrafter"/>
</dbReference>
<dbReference type="GO" id="GO:0048040">
    <property type="term" value="F:UDP-glucuronate decarboxylase activity"/>
    <property type="evidence" value="ECO:0007669"/>
    <property type="project" value="TreeGrafter"/>
</dbReference>
<proteinExistence type="predicted"/>
<dbReference type="EMBL" id="UINC01103140">
    <property type="protein sequence ID" value="SVC65296.1"/>
    <property type="molecule type" value="Genomic_DNA"/>
</dbReference>
<dbReference type="Gene3D" id="3.40.50.720">
    <property type="entry name" value="NAD(P)-binding Rossmann-like Domain"/>
    <property type="match status" value="1"/>
</dbReference>
<dbReference type="InterPro" id="IPR044516">
    <property type="entry name" value="UXS-like"/>
</dbReference>
<feature type="domain" description="NAD-dependent epimerase/dehydratase" evidence="5">
    <location>
        <begin position="7"/>
        <end position="79"/>
    </location>
</feature>
<accession>A0A382NW64</accession>
<keyword evidence="4" id="KW-0456">Lyase</keyword>
<gene>
    <name evidence="6" type="ORF">METZ01_LOCUS318150</name>
</gene>
<dbReference type="GO" id="GO:0070403">
    <property type="term" value="F:NAD+ binding"/>
    <property type="evidence" value="ECO:0007669"/>
    <property type="project" value="InterPro"/>
</dbReference>
<evidence type="ECO:0000256" key="1">
    <source>
        <dbReference type="ARBA" id="ARBA00001911"/>
    </source>
</evidence>
<protein>
    <recommendedName>
        <fullName evidence="5">NAD-dependent epimerase/dehydratase domain-containing protein</fullName>
    </recommendedName>
</protein>
<organism evidence="6">
    <name type="scientific">marine metagenome</name>
    <dbReference type="NCBI Taxonomy" id="408172"/>
    <lineage>
        <taxon>unclassified sequences</taxon>
        <taxon>metagenomes</taxon>
        <taxon>ecological metagenomes</taxon>
    </lineage>
</organism>
<dbReference type="Pfam" id="PF01370">
    <property type="entry name" value="Epimerase"/>
    <property type="match status" value="1"/>
</dbReference>
<comment type="cofactor">
    <cofactor evidence="1">
        <name>NAD(+)</name>
        <dbReference type="ChEBI" id="CHEBI:57540"/>
    </cofactor>
</comment>
<dbReference type="UniPathway" id="UPA00796">
    <property type="reaction ID" value="UER00771"/>
</dbReference>
<dbReference type="AlphaFoldDB" id="A0A382NW64"/>
<keyword evidence="3" id="KW-0520">NAD</keyword>
<dbReference type="GO" id="GO:0033320">
    <property type="term" value="P:UDP-D-xylose biosynthetic process"/>
    <property type="evidence" value="ECO:0007669"/>
    <property type="project" value="UniProtKB-UniPathway"/>
</dbReference>
<evidence type="ECO:0000256" key="2">
    <source>
        <dbReference type="ARBA" id="ARBA00022793"/>
    </source>
</evidence>
<dbReference type="InterPro" id="IPR036291">
    <property type="entry name" value="NAD(P)-bd_dom_sf"/>
</dbReference>
<reference evidence="6" key="1">
    <citation type="submission" date="2018-05" db="EMBL/GenBank/DDBJ databases">
        <authorList>
            <person name="Lanie J.A."/>
            <person name="Ng W.-L."/>
            <person name="Kazmierczak K.M."/>
            <person name="Andrzejewski T.M."/>
            <person name="Davidsen T.M."/>
            <person name="Wayne K.J."/>
            <person name="Tettelin H."/>
            <person name="Glass J.I."/>
            <person name="Rusch D."/>
            <person name="Podicherti R."/>
            <person name="Tsui H.-C.T."/>
            <person name="Winkler M.E."/>
        </authorList>
    </citation>
    <scope>NUCLEOTIDE SEQUENCE</scope>
</reference>
<dbReference type="GO" id="GO:0042732">
    <property type="term" value="P:D-xylose metabolic process"/>
    <property type="evidence" value="ECO:0007669"/>
    <property type="project" value="InterPro"/>
</dbReference>
<dbReference type="SUPFAM" id="SSF51735">
    <property type="entry name" value="NAD(P)-binding Rossmann-fold domains"/>
    <property type="match status" value="1"/>
</dbReference>
<dbReference type="PANTHER" id="PTHR43078:SF6">
    <property type="entry name" value="UDP-GLUCURONIC ACID DECARBOXYLASE 1"/>
    <property type="match status" value="1"/>
</dbReference>
<keyword evidence="2" id="KW-0210">Decarboxylase</keyword>
<dbReference type="InterPro" id="IPR001509">
    <property type="entry name" value="Epimerase_deHydtase"/>
</dbReference>
<dbReference type="PANTHER" id="PTHR43078">
    <property type="entry name" value="UDP-GLUCURONIC ACID DECARBOXYLASE-RELATED"/>
    <property type="match status" value="1"/>
</dbReference>
<evidence type="ECO:0000259" key="5">
    <source>
        <dbReference type="Pfam" id="PF01370"/>
    </source>
</evidence>
<feature type="non-terminal residue" evidence="6">
    <location>
        <position position="86"/>
    </location>
</feature>
<name>A0A382NW64_9ZZZZ</name>
<evidence type="ECO:0000313" key="6">
    <source>
        <dbReference type="EMBL" id="SVC65296.1"/>
    </source>
</evidence>
<sequence length="86" mass="9558">MHSPITALVTGGAGFLGSHLCDKLLSEGINVLCVDNFFTGSPKNIEHQRTNRSFELIRHDVTLPLYVEVDQIYNLACPASPVQYQR</sequence>